<comment type="caution">
    <text evidence="2">The sequence shown here is derived from an EMBL/GenBank/DDBJ whole genome shotgun (WGS) entry which is preliminary data.</text>
</comment>
<keyword evidence="1" id="KW-1133">Transmembrane helix</keyword>
<evidence type="ECO:0000256" key="1">
    <source>
        <dbReference type="SAM" id="Phobius"/>
    </source>
</evidence>
<dbReference type="EMBL" id="CAAE01000786">
    <property type="protein sequence ID" value="CAF87088.1"/>
    <property type="molecule type" value="Genomic_DNA"/>
</dbReference>
<accession>Q4TJ44</accession>
<feature type="transmembrane region" description="Helical" evidence="1">
    <location>
        <begin position="17"/>
        <end position="35"/>
    </location>
</feature>
<dbReference type="AlphaFoldDB" id="Q4TJ44"/>
<reference evidence="2" key="1">
    <citation type="journal article" date="2004" name="Nature">
        <title>Genome duplication in the teleost fish Tetraodon nigroviridis reveals the early vertebrate proto-karyotype.</title>
        <authorList>
            <person name="Jaillon O."/>
            <person name="Aury J.-M."/>
            <person name="Brunet F."/>
            <person name="Petit J.-L."/>
            <person name="Stange-Thomann N."/>
            <person name="Mauceli E."/>
            <person name="Bouneau L."/>
            <person name="Fischer C."/>
            <person name="Ozouf-Costaz C."/>
            <person name="Bernot A."/>
            <person name="Nicaud S."/>
            <person name="Jaffe D."/>
            <person name="Fisher S."/>
            <person name="Lutfalla G."/>
            <person name="Dossat C."/>
            <person name="Segurens B."/>
            <person name="Dasilva C."/>
            <person name="Salanoubat M."/>
            <person name="Levy M."/>
            <person name="Boudet N."/>
            <person name="Castellano S."/>
            <person name="Anthouard V."/>
            <person name="Jubin C."/>
            <person name="Castelli V."/>
            <person name="Katinka M."/>
            <person name="Vacherie B."/>
            <person name="Biemont C."/>
            <person name="Skalli Z."/>
            <person name="Cattolico L."/>
            <person name="Poulain J."/>
            <person name="De Berardinis V."/>
            <person name="Cruaud C."/>
            <person name="Duprat S."/>
            <person name="Brottier P."/>
            <person name="Coutanceau J.-P."/>
            <person name="Gouzy J."/>
            <person name="Parra G."/>
            <person name="Lardier G."/>
            <person name="Chapple C."/>
            <person name="McKernan K.J."/>
            <person name="McEwan P."/>
            <person name="Bosak S."/>
            <person name="Kellis M."/>
            <person name="Volff J.-N."/>
            <person name="Guigo R."/>
            <person name="Zody M.C."/>
            <person name="Mesirov J."/>
            <person name="Lindblad-Toh K."/>
            <person name="Birren B."/>
            <person name="Nusbaum C."/>
            <person name="Kahn D."/>
            <person name="Robinson-Rechavi M."/>
            <person name="Laudet V."/>
            <person name="Schachter V."/>
            <person name="Quetier F."/>
            <person name="Saurin W."/>
            <person name="Scarpelli C."/>
            <person name="Wincker P."/>
            <person name="Lander E.S."/>
            <person name="Weissenbach J."/>
            <person name="Roest Crollius H."/>
        </authorList>
    </citation>
    <scope>NUCLEOTIDE SEQUENCE [LARGE SCALE GENOMIC DNA]</scope>
</reference>
<proteinExistence type="predicted"/>
<name>Q4TJ44_TETNG</name>
<keyword evidence="1" id="KW-0472">Membrane</keyword>
<dbReference type="OrthoDB" id="301434at2759"/>
<feature type="non-terminal residue" evidence="2">
    <location>
        <position position="1"/>
    </location>
</feature>
<gene>
    <name evidence="2" type="ORF">GSTENG00007725001</name>
</gene>
<keyword evidence="1" id="KW-0812">Transmembrane</keyword>
<sequence length="41" mass="4982">DVREARQHMEVELRYRYIVYGTLGFSMLILVPLLFRHMQLS</sequence>
<evidence type="ECO:0000313" key="2">
    <source>
        <dbReference type="EMBL" id="CAF87088.1"/>
    </source>
</evidence>
<protein>
    <submittedName>
        <fullName evidence="2">(spotted green pufferfish) hypothetical protein</fullName>
    </submittedName>
</protein>
<dbReference type="KEGG" id="tng:GSTEN00007725G001"/>
<feature type="non-terminal residue" evidence="2">
    <location>
        <position position="41"/>
    </location>
</feature>
<reference evidence="2" key="2">
    <citation type="submission" date="2004-02" db="EMBL/GenBank/DDBJ databases">
        <authorList>
            <consortium name="Genoscope"/>
            <consortium name="Whitehead Institute Centre for Genome Research"/>
        </authorList>
    </citation>
    <scope>NUCLEOTIDE SEQUENCE</scope>
</reference>
<organism evidence="2">
    <name type="scientific">Tetraodon nigroviridis</name>
    <name type="common">Spotted green pufferfish</name>
    <name type="synonym">Chelonodon nigroviridis</name>
    <dbReference type="NCBI Taxonomy" id="99883"/>
    <lineage>
        <taxon>Eukaryota</taxon>
        <taxon>Metazoa</taxon>
        <taxon>Chordata</taxon>
        <taxon>Craniata</taxon>
        <taxon>Vertebrata</taxon>
        <taxon>Euteleostomi</taxon>
        <taxon>Actinopterygii</taxon>
        <taxon>Neopterygii</taxon>
        <taxon>Teleostei</taxon>
        <taxon>Neoteleostei</taxon>
        <taxon>Acanthomorphata</taxon>
        <taxon>Eupercaria</taxon>
        <taxon>Tetraodontiformes</taxon>
        <taxon>Tetradontoidea</taxon>
        <taxon>Tetraodontidae</taxon>
        <taxon>Tetraodon</taxon>
    </lineage>
</organism>